<accession>A0A5B2W458</accession>
<evidence type="ECO:0000313" key="1">
    <source>
        <dbReference type="EMBL" id="KAA2245472.1"/>
    </source>
</evidence>
<sequence length="129" mass="14784">MRVATFLIYLCFLLLRGYGYPYAGSHFNNVSASQLRNIEKRHKANLTNTSLENPTIGDAGTAEDDCLSEDVEDDDTSNLFSRKYKLLTRWYVTVASTISLSDLHSCWEDQLPFCSNLSYKYLIQRALRI</sequence>
<keyword evidence="2" id="KW-1185">Reference proteome</keyword>
<gene>
    <name evidence="1" type="ORF">F0L74_05810</name>
</gene>
<reference evidence="1 2" key="2">
    <citation type="submission" date="2019-09" db="EMBL/GenBank/DDBJ databases">
        <authorList>
            <person name="Jin C."/>
        </authorList>
    </citation>
    <scope>NUCLEOTIDE SEQUENCE [LARGE SCALE GENOMIC DNA]</scope>
    <source>
        <strain evidence="1 2">BN140078</strain>
    </source>
</reference>
<comment type="caution">
    <text evidence="1">The sequence shown here is derived from an EMBL/GenBank/DDBJ whole genome shotgun (WGS) entry which is preliminary data.</text>
</comment>
<reference evidence="1 2" key="1">
    <citation type="submission" date="2019-09" db="EMBL/GenBank/DDBJ databases">
        <title>Chitinophaga ginsengihumi sp. nov., isolated from soil of ginseng rhizosphere.</title>
        <authorList>
            <person name="Lee J."/>
        </authorList>
    </citation>
    <scope>NUCLEOTIDE SEQUENCE [LARGE SCALE GENOMIC DNA]</scope>
    <source>
        <strain evidence="1 2">BN140078</strain>
    </source>
</reference>
<dbReference type="EMBL" id="VUOC01000001">
    <property type="protein sequence ID" value="KAA2245472.1"/>
    <property type="molecule type" value="Genomic_DNA"/>
</dbReference>
<proteinExistence type="predicted"/>
<dbReference type="RefSeq" id="WP_149836861.1">
    <property type="nucleotide sequence ID" value="NZ_VUOC01000001.1"/>
</dbReference>
<organism evidence="1 2">
    <name type="scientific">Chitinophaga agrisoli</name>
    <dbReference type="NCBI Taxonomy" id="2607653"/>
    <lineage>
        <taxon>Bacteria</taxon>
        <taxon>Pseudomonadati</taxon>
        <taxon>Bacteroidota</taxon>
        <taxon>Chitinophagia</taxon>
        <taxon>Chitinophagales</taxon>
        <taxon>Chitinophagaceae</taxon>
        <taxon>Chitinophaga</taxon>
    </lineage>
</organism>
<protein>
    <submittedName>
        <fullName evidence="1">Uncharacterized protein</fullName>
    </submittedName>
</protein>
<evidence type="ECO:0000313" key="2">
    <source>
        <dbReference type="Proteomes" id="UP000324611"/>
    </source>
</evidence>
<name>A0A5B2W458_9BACT</name>
<dbReference type="Proteomes" id="UP000324611">
    <property type="component" value="Unassembled WGS sequence"/>
</dbReference>
<dbReference type="AlphaFoldDB" id="A0A5B2W458"/>